<dbReference type="Proteomes" id="UP000537130">
    <property type="component" value="Unassembled WGS sequence"/>
</dbReference>
<protein>
    <submittedName>
        <fullName evidence="3">Chromosome segregation ATPase</fullName>
    </submittedName>
</protein>
<dbReference type="EMBL" id="JACHWY010000002">
    <property type="protein sequence ID" value="MBB3047738.1"/>
    <property type="molecule type" value="Genomic_DNA"/>
</dbReference>
<feature type="coiled-coil region" evidence="1">
    <location>
        <begin position="133"/>
        <end position="188"/>
    </location>
</feature>
<evidence type="ECO:0000313" key="3">
    <source>
        <dbReference type="EMBL" id="MBB3047738.1"/>
    </source>
</evidence>
<organism evidence="3 4">
    <name type="scientific">Litorivivens lipolytica</name>
    <dbReference type="NCBI Taxonomy" id="1524264"/>
    <lineage>
        <taxon>Bacteria</taxon>
        <taxon>Pseudomonadati</taxon>
        <taxon>Pseudomonadota</taxon>
        <taxon>Gammaproteobacteria</taxon>
        <taxon>Litorivivens</taxon>
    </lineage>
</organism>
<keyword evidence="1" id="KW-0175">Coiled coil</keyword>
<keyword evidence="2" id="KW-0812">Transmembrane</keyword>
<comment type="caution">
    <text evidence="3">The sequence shown here is derived from an EMBL/GenBank/DDBJ whole genome shotgun (WGS) entry which is preliminary data.</text>
</comment>
<dbReference type="AlphaFoldDB" id="A0A7W4W5A7"/>
<keyword evidence="2" id="KW-0472">Membrane</keyword>
<sequence>MTHPSRPGGIKPDADDIQAYQRERRTRMVDRIGDVPEVKGGGAGLSADGGGWLQWLIILLLLGGAYYLYQQLDLARAQLTLDEQRILRLEKQLNITDESVSETSDQFEKQMQFLDTEIRKLWDNVWKRSKEQLAEHETKITKMEKSLESINKQFETLNSKVAAVEKANAADKKELANLKVQLQKTRDMTETNWSEIAELKQGGNIADKVAKLESRVKANEEWLESVNAFRKQVNRDITDLRTTIQSNHGGTP</sequence>
<evidence type="ECO:0000256" key="1">
    <source>
        <dbReference type="SAM" id="Coils"/>
    </source>
</evidence>
<proteinExistence type="predicted"/>
<keyword evidence="4" id="KW-1185">Reference proteome</keyword>
<name>A0A7W4W5A7_9GAMM</name>
<feature type="transmembrane region" description="Helical" evidence="2">
    <location>
        <begin position="52"/>
        <end position="69"/>
    </location>
</feature>
<evidence type="ECO:0000256" key="2">
    <source>
        <dbReference type="SAM" id="Phobius"/>
    </source>
</evidence>
<evidence type="ECO:0000313" key="4">
    <source>
        <dbReference type="Proteomes" id="UP000537130"/>
    </source>
</evidence>
<gene>
    <name evidence="3" type="ORF">FHR99_002004</name>
</gene>
<dbReference type="RefSeq" id="WP_183410500.1">
    <property type="nucleotide sequence ID" value="NZ_JACHWY010000002.1"/>
</dbReference>
<keyword evidence="2" id="KW-1133">Transmembrane helix</keyword>
<reference evidence="3 4" key="1">
    <citation type="submission" date="2020-08" db="EMBL/GenBank/DDBJ databases">
        <title>Genomic Encyclopedia of Type Strains, Phase III (KMG-III): the genomes of soil and plant-associated and newly described type strains.</title>
        <authorList>
            <person name="Whitman W."/>
        </authorList>
    </citation>
    <scope>NUCLEOTIDE SEQUENCE [LARGE SCALE GENOMIC DNA]</scope>
    <source>
        <strain evidence="3 4">CECT 8654</strain>
    </source>
</reference>
<dbReference type="Gene3D" id="1.10.287.1490">
    <property type="match status" value="1"/>
</dbReference>
<accession>A0A7W4W5A7</accession>